<protein>
    <submittedName>
        <fullName evidence="1">Uncharacterized protein</fullName>
    </submittedName>
</protein>
<dbReference type="AlphaFoldDB" id="A0A7W5ALR2"/>
<dbReference type="Proteomes" id="UP000590749">
    <property type="component" value="Unassembled WGS sequence"/>
</dbReference>
<dbReference type="InterPro" id="IPR013783">
    <property type="entry name" value="Ig-like_fold"/>
</dbReference>
<comment type="caution">
    <text evidence="1">The sequence shown here is derived from an EMBL/GenBank/DDBJ whole genome shotgun (WGS) entry which is preliminary data.</text>
</comment>
<dbReference type="Gene3D" id="2.60.40.10">
    <property type="entry name" value="Immunoglobulins"/>
    <property type="match status" value="1"/>
</dbReference>
<evidence type="ECO:0000313" key="2">
    <source>
        <dbReference type="Proteomes" id="UP000590749"/>
    </source>
</evidence>
<evidence type="ECO:0000313" key="1">
    <source>
        <dbReference type="EMBL" id="MBB3098421.1"/>
    </source>
</evidence>
<accession>A0A7W5ALR2</accession>
<reference evidence="1 2" key="1">
    <citation type="submission" date="2020-08" db="EMBL/GenBank/DDBJ databases">
        <title>Genomic Encyclopedia of Type Strains, Phase III (KMG-III): the genomes of soil and plant-associated and newly described type strains.</title>
        <authorList>
            <person name="Whitman W."/>
        </authorList>
    </citation>
    <scope>NUCLEOTIDE SEQUENCE [LARGE SCALE GENOMIC DNA]</scope>
    <source>
        <strain evidence="1 2">CECT 3287</strain>
    </source>
</reference>
<organism evidence="1 2">
    <name type="scientific">Actinoplanes campanulatus</name>
    <dbReference type="NCBI Taxonomy" id="113559"/>
    <lineage>
        <taxon>Bacteria</taxon>
        <taxon>Bacillati</taxon>
        <taxon>Actinomycetota</taxon>
        <taxon>Actinomycetes</taxon>
        <taxon>Micromonosporales</taxon>
        <taxon>Micromonosporaceae</taxon>
        <taxon>Actinoplanes</taxon>
    </lineage>
</organism>
<dbReference type="EMBL" id="JACHXF010000015">
    <property type="protein sequence ID" value="MBB3098421.1"/>
    <property type="molecule type" value="Genomic_DNA"/>
</dbReference>
<name>A0A7W5ALR2_9ACTN</name>
<sequence>MADLAARGITGTVYYGYRAWGPDWTYAAGWTKGSTAGFVSDWG</sequence>
<gene>
    <name evidence="1" type="ORF">FHR83_006120</name>
</gene>
<dbReference type="RefSeq" id="WP_260179454.1">
    <property type="nucleotide sequence ID" value="NZ_BMPW01000017.1"/>
</dbReference>
<dbReference type="GO" id="GO:0005975">
    <property type="term" value="P:carbohydrate metabolic process"/>
    <property type="evidence" value="ECO:0007669"/>
    <property type="project" value="UniProtKB-ARBA"/>
</dbReference>
<proteinExistence type="predicted"/>
<keyword evidence="2" id="KW-1185">Reference proteome</keyword>